<dbReference type="PANTHER" id="PTHR30204">
    <property type="entry name" value="REDOX-CYCLING DRUG-SENSING TRANSCRIPTIONAL ACTIVATOR SOXR"/>
    <property type="match status" value="1"/>
</dbReference>
<evidence type="ECO:0000256" key="3">
    <source>
        <dbReference type="ARBA" id="ARBA00023163"/>
    </source>
</evidence>
<dbReference type="GO" id="GO:0031419">
    <property type="term" value="F:cobalamin binding"/>
    <property type="evidence" value="ECO:0007669"/>
    <property type="project" value="InterPro"/>
</dbReference>
<organism evidence="6 7">
    <name type="scientific">Entotheonella factor</name>
    <dbReference type="NCBI Taxonomy" id="1429438"/>
    <lineage>
        <taxon>Bacteria</taxon>
        <taxon>Pseudomonadati</taxon>
        <taxon>Nitrospinota/Tectimicrobiota group</taxon>
        <taxon>Candidatus Tectimicrobiota</taxon>
        <taxon>Candidatus Entotheonellia</taxon>
        <taxon>Candidatus Entotheonellales</taxon>
        <taxon>Candidatus Entotheonellaceae</taxon>
        <taxon>Candidatus Entotheonella</taxon>
    </lineage>
</organism>
<dbReference type="InterPro" id="IPR006158">
    <property type="entry name" value="Cobalamin-bd"/>
</dbReference>
<dbReference type="Proteomes" id="UP000019141">
    <property type="component" value="Unassembled WGS sequence"/>
</dbReference>
<evidence type="ECO:0000259" key="5">
    <source>
        <dbReference type="PROSITE" id="PS51332"/>
    </source>
</evidence>
<dbReference type="CDD" id="cd01104">
    <property type="entry name" value="HTH_MlrA-CarA"/>
    <property type="match status" value="1"/>
</dbReference>
<dbReference type="SUPFAM" id="SSF46955">
    <property type="entry name" value="Putative DNA-binding domain"/>
    <property type="match status" value="1"/>
</dbReference>
<gene>
    <name evidence="6" type="ORF">ETSY1_19750</name>
</gene>
<keyword evidence="1" id="KW-0805">Transcription regulation</keyword>
<dbReference type="PROSITE" id="PS50937">
    <property type="entry name" value="HTH_MERR_2"/>
    <property type="match status" value="1"/>
</dbReference>
<dbReference type="Pfam" id="PF13411">
    <property type="entry name" value="MerR_1"/>
    <property type="match status" value="1"/>
</dbReference>
<dbReference type="HOGENOM" id="CLU_045945_3_0_7"/>
<evidence type="ECO:0000313" key="7">
    <source>
        <dbReference type="Proteomes" id="UP000019141"/>
    </source>
</evidence>
<dbReference type="InterPro" id="IPR047057">
    <property type="entry name" value="MerR_fam"/>
</dbReference>
<dbReference type="GO" id="GO:0003677">
    <property type="term" value="F:DNA binding"/>
    <property type="evidence" value="ECO:0007669"/>
    <property type="project" value="UniProtKB-KW"/>
</dbReference>
<evidence type="ECO:0000313" key="6">
    <source>
        <dbReference type="EMBL" id="ETW98202.1"/>
    </source>
</evidence>
<dbReference type="GO" id="GO:0046872">
    <property type="term" value="F:metal ion binding"/>
    <property type="evidence" value="ECO:0007669"/>
    <property type="project" value="InterPro"/>
</dbReference>
<dbReference type="Gene3D" id="1.10.1240.10">
    <property type="entry name" value="Methionine synthase domain"/>
    <property type="match status" value="1"/>
</dbReference>
<reference evidence="6 7" key="1">
    <citation type="journal article" date="2014" name="Nature">
        <title>An environmental bacterial taxon with a large and distinct metabolic repertoire.</title>
        <authorList>
            <person name="Wilson M.C."/>
            <person name="Mori T."/>
            <person name="Ruckert C."/>
            <person name="Uria A.R."/>
            <person name="Helf M.J."/>
            <person name="Takada K."/>
            <person name="Gernert C."/>
            <person name="Steffens U.A."/>
            <person name="Heycke N."/>
            <person name="Schmitt S."/>
            <person name="Rinke C."/>
            <person name="Helfrich E.J."/>
            <person name="Brachmann A.O."/>
            <person name="Gurgui C."/>
            <person name="Wakimoto T."/>
            <person name="Kracht M."/>
            <person name="Crusemann M."/>
            <person name="Hentschel U."/>
            <person name="Abe I."/>
            <person name="Matsunaga S."/>
            <person name="Kalinowski J."/>
            <person name="Takeyama H."/>
            <person name="Piel J."/>
        </authorList>
    </citation>
    <scope>NUCLEOTIDE SEQUENCE [LARGE SCALE GENOMIC DNA]</scope>
    <source>
        <strain evidence="7">TSY1</strain>
    </source>
</reference>
<dbReference type="SMART" id="SM00422">
    <property type="entry name" value="HTH_MERR"/>
    <property type="match status" value="1"/>
</dbReference>
<dbReference type="InterPro" id="IPR036594">
    <property type="entry name" value="Meth_synthase_dom"/>
</dbReference>
<dbReference type="InterPro" id="IPR000551">
    <property type="entry name" value="MerR-type_HTH_dom"/>
</dbReference>
<dbReference type="GO" id="GO:0003700">
    <property type="term" value="F:DNA-binding transcription factor activity"/>
    <property type="evidence" value="ECO:0007669"/>
    <property type="project" value="InterPro"/>
</dbReference>
<keyword evidence="3" id="KW-0804">Transcription</keyword>
<dbReference type="PANTHER" id="PTHR30204:SF67">
    <property type="entry name" value="HTH-TYPE TRANSCRIPTIONAL REGULATOR MLRA-RELATED"/>
    <property type="match status" value="1"/>
</dbReference>
<feature type="domain" description="B12-binding" evidence="5">
    <location>
        <begin position="193"/>
        <end position="318"/>
    </location>
</feature>
<sequence length="318" mass="35290">MEVEQGHPIKVVVRRTGLSPHVIRVWEKRYQAVEPMRTETNRRRYSDADIERLMLLQRATHTGRSIGQIAHLSTERLRDLVHDDEALSLPQTAADFSELSEEPGSPLPESFLEPCLDAIRQLDRAALEHVLMQARVALSQPRFIEHVVVPLMVTVGELWRDGSLRIVHEHLATNVVRTMLGSLSTSAVLSTLSPKIIVTTPTGQLHEIGALIVASTAESDGWQVIYLGVNLPAEEIAAAVQQHDAKAVALSVVHPADDPRVADELLKLRRYLSSDIEILVGGRGSYGYKAVLYTIEATQIDDLVTLRNHLETLRSLDA</sequence>
<evidence type="ECO:0008006" key="8">
    <source>
        <dbReference type="Google" id="ProtNLM"/>
    </source>
</evidence>
<accession>W4LJN9</accession>
<dbReference type="AlphaFoldDB" id="W4LJN9"/>
<name>W4LJN9_ENTF1</name>
<evidence type="ECO:0000256" key="2">
    <source>
        <dbReference type="ARBA" id="ARBA00023125"/>
    </source>
</evidence>
<dbReference type="Gene3D" id="3.40.50.280">
    <property type="entry name" value="Cobalamin-binding domain"/>
    <property type="match status" value="1"/>
</dbReference>
<dbReference type="Gene3D" id="1.10.1660.10">
    <property type="match status" value="1"/>
</dbReference>
<dbReference type="Pfam" id="PF02310">
    <property type="entry name" value="B12-binding"/>
    <property type="match status" value="1"/>
</dbReference>
<dbReference type="InterPro" id="IPR009061">
    <property type="entry name" value="DNA-bd_dom_put_sf"/>
</dbReference>
<dbReference type="InterPro" id="IPR036724">
    <property type="entry name" value="Cobalamin-bd_sf"/>
</dbReference>
<dbReference type="InterPro" id="IPR003759">
    <property type="entry name" value="Cbl-bd_cap"/>
</dbReference>
<keyword evidence="7" id="KW-1185">Reference proteome</keyword>
<protein>
    <recommendedName>
        <fullName evidence="8">HTH merR-type domain-containing protein</fullName>
    </recommendedName>
</protein>
<dbReference type="SUPFAM" id="SSF52242">
    <property type="entry name" value="Cobalamin (vitamin B12)-binding domain"/>
    <property type="match status" value="1"/>
</dbReference>
<dbReference type="Pfam" id="PF02607">
    <property type="entry name" value="B12-binding_2"/>
    <property type="match status" value="1"/>
</dbReference>
<comment type="caution">
    <text evidence="6">The sequence shown here is derived from an EMBL/GenBank/DDBJ whole genome shotgun (WGS) entry which is preliminary data.</text>
</comment>
<evidence type="ECO:0000256" key="1">
    <source>
        <dbReference type="ARBA" id="ARBA00023015"/>
    </source>
</evidence>
<evidence type="ECO:0000259" key="4">
    <source>
        <dbReference type="PROSITE" id="PS50937"/>
    </source>
</evidence>
<proteinExistence type="predicted"/>
<keyword evidence="2" id="KW-0238">DNA-binding</keyword>
<dbReference type="EMBL" id="AZHW01000577">
    <property type="protein sequence ID" value="ETW98202.1"/>
    <property type="molecule type" value="Genomic_DNA"/>
</dbReference>
<feature type="domain" description="HTH merR-type" evidence="4">
    <location>
        <begin position="6"/>
        <end position="75"/>
    </location>
</feature>
<dbReference type="PROSITE" id="PS51332">
    <property type="entry name" value="B12_BINDING"/>
    <property type="match status" value="1"/>
</dbReference>